<evidence type="ECO:0000313" key="1">
    <source>
        <dbReference type="Ensembl" id="ENSBJAP00000025383.1"/>
    </source>
</evidence>
<name>A0A8C0C1H1_9AVES</name>
<dbReference type="Ensembl" id="ENSBJAT00000026081.1">
    <property type="protein sequence ID" value="ENSBJAP00000025383.1"/>
    <property type="gene ID" value="ENSBJAG00000016183.1"/>
</dbReference>
<proteinExistence type="predicted"/>
<reference evidence="1" key="1">
    <citation type="submission" date="2025-08" db="UniProtKB">
        <authorList>
            <consortium name="Ensembl"/>
        </authorList>
    </citation>
    <scope>IDENTIFICATION</scope>
</reference>
<evidence type="ECO:0000313" key="2">
    <source>
        <dbReference type="Proteomes" id="UP000694555"/>
    </source>
</evidence>
<organism evidence="1 2">
    <name type="scientific">Buteo japonicus</name>
    <dbReference type="NCBI Taxonomy" id="224669"/>
    <lineage>
        <taxon>Eukaryota</taxon>
        <taxon>Metazoa</taxon>
        <taxon>Chordata</taxon>
        <taxon>Craniata</taxon>
        <taxon>Vertebrata</taxon>
        <taxon>Euteleostomi</taxon>
        <taxon>Archelosauria</taxon>
        <taxon>Archosauria</taxon>
        <taxon>Dinosauria</taxon>
        <taxon>Saurischia</taxon>
        <taxon>Theropoda</taxon>
        <taxon>Coelurosauria</taxon>
        <taxon>Aves</taxon>
        <taxon>Neognathae</taxon>
        <taxon>Neoaves</taxon>
        <taxon>Telluraves</taxon>
        <taxon>Accipitrimorphae</taxon>
        <taxon>Accipitriformes</taxon>
        <taxon>Accipitridae</taxon>
        <taxon>Accipitrinae</taxon>
        <taxon>Buteo</taxon>
    </lineage>
</organism>
<protein>
    <submittedName>
        <fullName evidence="1">Uncharacterized protein</fullName>
    </submittedName>
</protein>
<dbReference type="Proteomes" id="UP000694555">
    <property type="component" value="Unplaced"/>
</dbReference>
<reference evidence="1" key="2">
    <citation type="submission" date="2025-09" db="UniProtKB">
        <authorList>
            <consortium name="Ensembl"/>
        </authorList>
    </citation>
    <scope>IDENTIFICATION</scope>
</reference>
<sequence>MTDQEYVLCMWKKRLWPAKVKQIKLCCIFRISVNCADAVPLKKECIENIASNLGEDMSKHLLPCIYSECKIYAETQPGGQ</sequence>
<dbReference type="AlphaFoldDB" id="A0A8C0C1H1"/>
<keyword evidence="2" id="KW-1185">Reference proteome</keyword>
<accession>A0A8C0C1H1</accession>